<feature type="domain" description="NAB" evidence="2">
    <location>
        <begin position="1"/>
        <end position="60"/>
    </location>
</feature>
<evidence type="ECO:0000259" key="2">
    <source>
        <dbReference type="PROSITE" id="PS51774"/>
    </source>
</evidence>
<dbReference type="Proteomes" id="UP000017836">
    <property type="component" value="Unassembled WGS sequence"/>
</dbReference>
<keyword evidence="1" id="KW-0175">Coiled coil</keyword>
<dbReference type="GO" id="GO:0003779">
    <property type="term" value="F:actin binding"/>
    <property type="evidence" value="ECO:0007669"/>
    <property type="project" value="InterPro"/>
</dbReference>
<reference evidence="4" key="1">
    <citation type="journal article" date="2013" name="Science">
        <title>The Amborella genome and the evolution of flowering plants.</title>
        <authorList>
            <consortium name="Amborella Genome Project"/>
        </authorList>
    </citation>
    <scope>NUCLEOTIDE SEQUENCE [LARGE SCALE GENOMIC DNA]</scope>
</reference>
<dbReference type="PANTHER" id="PTHR31631">
    <property type="entry name" value="PROTEIN NETWORKED 2D"/>
    <property type="match status" value="1"/>
</dbReference>
<dbReference type="HOGENOM" id="CLU_189397_0_0_1"/>
<name>W1PHJ9_AMBTC</name>
<dbReference type="Gramene" id="ERN07154">
    <property type="protein sequence ID" value="ERN07154"/>
    <property type="gene ID" value="AMTR_s00019p00137880"/>
</dbReference>
<keyword evidence="4" id="KW-1185">Reference proteome</keyword>
<gene>
    <name evidence="3" type="ORF">AMTR_s00019p00137880</name>
</gene>
<evidence type="ECO:0000256" key="1">
    <source>
        <dbReference type="ARBA" id="ARBA00023054"/>
    </source>
</evidence>
<dbReference type="PROSITE" id="PS51774">
    <property type="entry name" value="NAB"/>
    <property type="match status" value="1"/>
</dbReference>
<dbReference type="EMBL" id="KI393807">
    <property type="protein sequence ID" value="ERN07154.1"/>
    <property type="molecule type" value="Genomic_DNA"/>
</dbReference>
<evidence type="ECO:0000313" key="3">
    <source>
        <dbReference type="EMBL" id="ERN07154.1"/>
    </source>
</evidence>
<dbReference type="OMA" id="FYMAERC"/>
<organism evidence="3 4">
    <name type="scientific">Amborella trichopoda</name>
    <dbReference type="NCBI Taxonomy" id="13333"/>
    <lineage>
        <taxon>Eukaryota</taxon>
        <taxon>Viridiplantae</taxon>
        <taxon>Streptophyta</taxon>
        <taxon>Embryophyta</taxon>
        <taxon>Tracheophyta</taxon>
        <taxon>Spermatophyta</taxon>
        <taxon>Magnoliopsida</taxon>
        <taxon>Amborellales</taxon>
        <taxon>Amborellaceae</taxon>
        <taxon>Amborella</taxon>
    </lineage>
</organism>
<sequence>MELKVKSMLKLIEEDAYSFAKRVEMFYKKRHELLNLVEEFYMAERCSHISGKFHNANSTIATVFPKQFSMA</sequence>
<dbReference type="Pfam" id="PF07765">
    <property type="entry name" value="KIP1"/>
    <property type="match status" value="1"/>
</dbReference>
<accession>W1PHJ9</accession>
<dbReference type="InterPro" id="IPR011684">
    <property type="entry name" value="NAB"/>
</dbReference>
<protein>
    <recommendedName>
        <fullName evidence="2">NAB domain-containing protein</fullName>
    </recommendedName>
</protein>
<proteinExistence type="predicted"/>
<dbReference type="PANTHER" id="PTHR31631:SF0">
    <property type="entry name" value="PROTEIN NETWORKED 2D"/>
    <property type="match status" value="1"/>
</dbReference>
<dbReference type="AlphaFoldDB" id="W1PHJ9"/>
<evidence type="ECO:0000313" key="4">
    <source>
        <dbReference type="Proteomes" id="UP000017836"/>
    </source>
</evidence>